<dbReference type="GO" id="GO:0030897">
    <property type="term" value="C:HOPS complex"/>
    <property type="evidence" value="ECO:0007669"/>
    <property type="project" value="TreeGrafter"/>
</dbReference>
<feature type="compositionally biased region" description="Polar residues" evidence="5">
    <location>
        <begin position="1426"/>
        <end position="1435"/>
    </location>
</feature>
<gene>
    <name evidence="7" type="ORF">D915_005414</name>
</gene>
<accession>A0A4E0R9G7</accession>
<sequence>MFAAPTTTPVRTSTSRRLSEAKMMWLVGKSTSDMIVGQLLYVIDDAHGVGQAATLVSFTTVPSLAVTVDTGGSVFALNLKRGFTGSRKDSVCFFSGSRGEICALDALGSTTLLSDGLLPHDESTVATAVSDRSHESGAGTDRSVRAYALVAMASFTKLIVVQLRPRLQIAHWQPLKGPVACLPLLAWMWSPRTQSNAALLAFGRGSTLHVLRVSIDTGLSSSTSLSLGLDSIRSGSTGSDDKKSASVLHFHPLYSFELSYELISLHWISSGQIVALDTAENVHLMDGSTGEDAETTNLSGVQLCYSSYLFQSVADGGSVSEALAYAGRRSCSQSLDVHGSQMLVLGSTGVHLVTLRTWSEIMHCLFTHGLFDSALIYCNRALDSIYVKQSPGSMVLLPPSVNSANRFKVPSIPNTNLSWSTLQSDIQRMLRDLFCPLLCHQSITGPFDTQTDLTESNRPVGLLAITLVVRIACFLDNGCDFLVTELYQPLSRDPKTRTWLCLALYEILLCQLPSFGQLNNDRLKLLTSRRTDEPLNLATTLAYSLPPDLIMNWFTWCLTSEYDVDRIAWFRECNPTGPSADGRLWAEHVLLGLPPQCIDLNEAVRLCWQHQLFRAYLHIHTDILFDFETPFRHLIDQLTSVAQKPSAMQSSLSASPVPKDLVPYSQTLLLLLRNALAGESYSQEPLPSPLDVDVPGHIFNLLLNEAIPDKSSRRNHPHQPKYPRLWLMLSHCPTDFLNLLMLSISGDRFFSDGELGLSHRTHMYYKLIACALEDHWMISPVGVTTTTTSTPVAESNQRVNPDHFAIPVFDFLVNQLTQYGNESIRFEDGKLFQLFEHICQELERTESVIVTDTLETSVIELIQTERFTQLDVCLRLAERAKLYRIVEHINQRLGRRVETLQAQLARLDQAVLSHRVSESVVDQLVNTIFAFLEQLFPETSRYPTGHVCNLSPTDLTQTQSIVLERIQLLTTLDAERTLRLLYRIFRIPLPDVLSKVFPDLFNSPLTGHPCTNSQGMSGNACSQLLTAYYRSRYLYLDFHGTQSNMTNSRLTSDDPSLSESHNGIGWDQFLTQSHPEVAERYIQLLAESDQTGLTLLQFLNTNADYRLDLVLQILSPADFPRECAFLYEKQGRFDMASDIYEQMFVTKWHRLLALVIPAETEQSDSPPADRIAFESARSALSNAANLWFALTQRRLVAVSAADSPATSSEICEQVWFHVIDVLLREEQMSKSQALESDINDLFHSLLTYLPQAVSLTSIISYILQSATSEMTLRFNPKTSRLLTRLVATCHTEVEQMSLNCELARRELTRKQSILIDHLKRGFTADVGEFWCVLCQSSLRSVSRIDSTKQAVCPKSRSKSSALKEKSIVAFRCGHMFHAHCLTITGAVETDPDEALSLFGFRRHWICPTCQTCPIRQHSNERLNSARFTQSDSNSARPGEATDEESFQSWYDPIRVEIRQVSSTGNPFA</sequence>
<dbReference type="GO" id="GO:0006623">
    <property type="term" value="P:protein targeting to vacuole"/>
    <property type="evidence" value="ECO:0007669"/>
    <property type="project" value="InterPro"/>
</dbReference>
<keyword evidence="3" id="KW-0862">Zinc</keyword>
<evidence type="ECO:0000256" key="2">
    <source>
        <dbReference type="ARBA" id="ARBA00022771"/>
    </source>
</evidence>
<dbReference type="Pfam" id="PF12816">
    <property type="entry name" value="TPR_Vps8"/>
    <property type="match status" value="1"/>
</dbReference>
<dbReference type="InterPro" id="IPR001841">
    <property type="entry name" value="Znf_RING"/>
</dbReference>
<dbReference type="SMART" id="SM00184">
    <property type="entry name" value="RING"/>
    <property type="match status" value="1"/>
</dbReference>
<dbReference type="Pfam" id="PF23410">
    <property type="entry name" value="Beta-prop_VPS8"/>
    <property type="match status" value="1"/>
</dbReference>
<organism evidence="7 8">
    <name type="scientific">Fasciola hepatica</name>
    <name type="common">Liver fluke</name>
    <dbReference type="NCBI Taxonomy" id="6192"/>
    <lineage>
        <taxon>Eukaryota</taxon>
        <taxon>Metazoa</taxon>
        <taxon>Spiralia</taxon>
        <taxon>Lophotrochozoa</taxon>
        <taxon>Platyhelminthes</taxon>
        <taxon>Trematoda</taxon>
        <taxon>Digenea</taxon>
        <taxon>Plagiorchiida</taxon>
        <taxon>Echinostomata</taxon>
        <taxon>Echinostomatoidea</taxon>
        <taxon>Fasciolidae</taxon>
        <taxon>Fasciola</taxon>
    </lineage>
</organism>
<reference evidence="7" key="1">
    <citation type="submission" date="2019-03" db="EMBL/GenBank/DDBJ databases">
        <title>Improved annotation for the trematode Fasciola hepatica.</title>
        <authorList>
            <person name="Choi Y.-J."/>
            <person name="Martin J."/>
            <person name="Mitreva M."/>
        </authorList>
    </citation>
    <scope>NUCLEOTIDE SEQUENCE [LARGE SCALE GENOMIC DNA]</scope>
</reference>
<evidence type="ECO:0000313" key="8">
    <source>
        <dbReference type="Proteomes" id="UP000230066"/>
    </source>
</evidence>
<feature type="domain" description="RING-type" evidence="6">
    <location>
        <begin position="1331"/>
        <end position="1410"/>
    </location>
</feature>
<evidence type="ECO:0000256" key="4">
    <source>
        <dbReference type="PROSITE-ProRule" id="PRU00175"/>
    </source>
</evidence>
<keyword evidence="1" id="KW-0479">Metal-binding</keyword>
<dbReference type="InterPro" id="IPR025941">
    <property type="entry name" value="Vps8_central_dom"/>
</dbReference>
<dbReference type="InterPro" id="IPR045111">
    <property type="entry name" value="Vps41/Vps8"/>
</dbReference>
<evidence type="ECO:0000259" key="6">
    <source>
        <dbReference type="PROSITE" id="PS50089"/>
    </source>
</evidence>
<dbReference type="PANTHER" id="PTHR12616:SF8">
    <property type="entry name" value="VACUOLAR PROTEIN SORTING-ASSOCIATED PROTEIN 8 HOMOLOG"/>
    <property type="match status" value="1"/>
</dbReference>
<evidence type="ECO:0000313" key="7">
    <source>
        <dbReference type="EMBL" id="THD23736.1"/>
    </source>
</evidence>
<proteinExistence type="predicted"/>
<evidence type="ECO:0000256" key="5">
    <source>
        <dbReference type="SAM" id="MobiDB-lite"/>
    </source>
</evidence>
<dbReference type="InterPro" id="IPR001965">
    <property type="entry name" value="Znf_PHD"/>
</dbReference>
<dbReference type="GO" id="GO:0005770">
    <property type="term" value="C:late endosome"/>
    <property type="evidence" value="ECO:0007669"/>
    <property type="project" value="TreeGrafter"/>
</dbReference>
<dbReference type="PANTHER" id="PTHR12616">
    <property type="entry name" value="VACUOLAR PROTEIN SORTING VPS41"/>
    <property type="match status" value="1"/>
</dbReference>
<dbReference type="Proteomes" id="UP000230066">
    <property type="component" value="Unassembled WGS sequence"/>
</dbReference>
<dbReference type="EMBL" id="JXXN02001976">
    <property type="protein sequence ID" value="THD23736.1"/>
    <property type="molecule type" value="Genomic_DNA"/>
</dbReference>
<evidence type="ECO:0000256" key="3">
    <source>
        <dbReference type="ARBA" id="ARBA00022833"/>
    </source>
</evidence>
<dbReference type="GO" id="GO:0034058">
    <property type="term" value="P:endosomal vesicle fusion"/>
    <property type="evidence" value="ECO:0007669"/>
    <property type="project" value="TreeGrafter"/>
</dbReference>
<evidence type="ECO:0000256" key="1">
    <source>
        <dbReference type="ARBA" id="ARBA00022723"/>
    </source>
</evidence>
<protein>
    <recommendedName>
        <fullName evidence="6">RING-type domain-containing protein</fullName>
    </recommendedName>
</protein>
<comment type="caution">
    <text evidence="7">The sequence shown here is derived from an EMBL/GenBank/DDBJ whole genome shotgun (WGS) entry which is preliminary data.</text>
</comment>
<dbReference type="Gene3D" id="3.30.40.10">
    <property type="entry name" value="Zinc/RING finger domain, C3HC4 (zinc finger)"/>
    <property type="match status" value="1"/>
</dbReference>
<dbReference type="SMART" id="SM00249">
    <property type="entry name" value="PHD"/>
    <property type="match status" value="1"/>
</dbReference>
<dbReference type="InterPro" id="IPR013083">
    <property type="entry name" value="Znf_RING/FYVE/PHD"/>
</dbReference>
<name>A0A4E0R9G7_FASHE</name>
<keyword evidence="2 4" id="KW-0863">Zinc-finger</keyword>
<dbReference type="PROSITE" id="PS50089">
    <property type="entry name" value="ZF_RING_2"/>
    <property type="match status" value="1"/>
</dbReference>
<dbReference type="GO" id="GO:0008270">
    <property type="term" value="F:zinc ion binding"/>
    <property type="evidence" value="ECO:0007669"/>
    <property type="project" value="UniProtKB-KW"/>
</dbReference>
<keyword evidence="8" id="KW-1185">Reference proteome</keyword>
<feature type="region of interest" description="Disordered" evidence="5">
    <location>
        <begin position="1426"/>
        <end position="1445"/>
    </location>
</feature>